<dbReference type="InterPro" id="IPR036195">
    <property type="entry name" value="AbfB_ABD_sf"/>
</dbReference>
<dbReference type="RefSeq" id="WP_203799990.1">
    <property type="nucleotide sequence ID" value="NZ_BAAAQE010000092.1"/>
</dbReference>
<dbReference type="Gene3D" id="2.80.10.50">
    <property type="match status" value="1"/>
</dbReference>
<dbReference type="Proteomes" id="UP000612282">
    <property type="component" value="Unassembled WGS sequence"/>
</dbReference>
<protein>
    <recommendedName>
        <fullName evidence="3">Alpha-L-arabinofuranosidase B arabinose-binding domain-containing protein</fullName>
    </recommendedName>
</protein>
<dbReference type="InterPro" id="IPR007934">
    <property type="entry name" value="AbfB_ABD"/>
</dbReference>
<evidence type="ECO:0000256" key="1">
    <source>
        <dbReference type="SAM" id="MobiDB-lite"/>
    </source>
</evidence>
<evidence type="ECO:0000256" key="2">
    <source>
        <dbReference type="SAM" id="Phobius"/>
    </source>
</evidence>
<keyword evidence="2" id="KW-1133">Transmembrane helix</keyword>
<dbReference type="Pfam" id="PF05270">
    <property type="entry name" value="AbfB"/>
    <property type="match status" value="1"/>
</dbReference>
<name>A0ABQ3XFQ0_9ACTN</name>
<proteinExistence type="predicted"/>
<organism evidence="4 5">
    <name type="scientific">Actinoplanes couchii</name>
    <dbReference type="NCBI Taxonomy" id="403638"/>
    <lineage>
        <taxon>Bacteria</taxon>
        <taxon>Bacillati</taxon>
        <taxon>Actinomycetota</taxon>
        <taxon>Actinomycetes</taxon>
        <taxon>Micromonosporales</taxon>
        <taxon>Micromonosporaceae</taxon>
        <taxon>Actinoplanes</taxon>
    </lineage>
</organism>
<feature type="domain" description="Alpha-L-arabinofuranosidase B arabinose-binding" evidence="3">
    <location>
        <begin position="192"/>
        <end position="301"/>
    </location>
</feature>
<evidence type="ECO:0000313" key="4">
    <source>
        <dbReference type="EMBL" id="GID57335.1"/>
    </source>
</evidence>
<feature type="region of interest" description="Disordered" evidence="1">
    <location>
        <begin position="1"/>
        <end position="46"/>
    </location>
</feature>
<dbReference type="CDD" id="cd23399">
    <property type="entry name" value="beta-trefoil_ABD_ABFB"/>
    <property type="match status" value="1"/>
</dbReference>
<reference evidence="4 5" key="1">
    <citation type="submission" date="2021-01" db="EMBL/GenBank/DDBJ databases">
        <title>Whole genome shotgun sequence of Actinoplanes couchii NBRC 106145.</title>
        <authorList>
            <person name="Komaki H."/>
            <person name="Tamura T."/>
        </authorList>
    </citation>
    <scope>NUCLEOTIDE SEQUENCE [LARGE SCALE GENOMIC DNA]</scope>
    <source>
        <strain evidence="4 5">NBRC 106145</strain>
    </source>
</reference>
<keyword evidence="5" id="KW-1185">Reference proteome</keyword>
<keyword evidence="2" id="KW-0472">Membrane</keyword>
<evidence type="ECO:0000313" key="5">
    <source>
        <dbReference type="Proteomes" id="UP000612282"/>
    </source>
</evidence>
<comment type="caution">
    <text evidence="4">The sequence shown here is derived from an EMBL/GenBank/DDBJ whole genome shotgun (WGS) entry which is preliminary data.</text>
</comment>
<gene>
    <name evidence="4" type="ORF">Aco03nite_057390</name>
</gene>
<feature type="compositionally biased region" description="Low complexity" evidence="1">
    <location>
        <begin position="122"/>
        <end position="133"/>
    </location>
</feature>
<dbReference type="EMBL" id="BOMG01000071">
    <property type="protein sequence ID" value="GID57335.1"/>
    <property type="molecule type" value="Genomic_DNA"/>
</dbReference>
<sequence length="316" mass="33223">MPDDNTRNGLRVGGWIPPYSTGGDTTVPIRPTAQPALSGNPRPRDHFARVSRAGTARPRLVLVAALCLACAATAAVAVIIDAARKPATQTAAEFTFPQANGPLELTPAADQNSDDVPVSVQPSPSATSLSATSHQAVATSTPPKAGAQPTTPGSAATTTKAPQPTRTTAAPPAAFTVGSTAGLVAADRSGDRVRHYDFRGRLARIGSTSTDRERADTNFRVRAGLAGDGCVSFESVNFPGYYLRHYNFEIRLSRMERTQLFREDATFCPVTIRDGAALALRSTNYPTHHIVADGDRLKIVATTADKALAIKPGPAL</sequence>
<dbReference type="SUPFAM" id="SSF110221">
    <property type="entry name" value="AbfB domain"/>
    <property type="match status" value="1"/>
</dbReference>
<feature type="region of interest" description="Disordered" evidence="1">
    <location>
        <begin position="101"/>
        <end position="172"/>
    </location>
</feature>
<feature type="compositionally biased region" description="Low complexity" evidence="1">
    <location>
        <begin position="155"/>
        <end position="172"/>
    </location>
</feature>
<feature type="transmembrane region" description="Helical" evidence="2">
    <location>
        <begin position="60"/>
        <end position="80"/>
    </location>
</feature>
<keyword evidence="2" id="KW-0812">Transmembrane</keyword>
<feature type="compositionally biased region" description="Polar residues" evidence="1">
    <location>
        <begin position="134"/>
        <end position="154"/>
    </location>
</feature>
<accession>A0ABQ3XFQ0</accession>
<evidence type="ECO:0000259" key="3">
    <source>
        <dbReference type="Pfam" id="PF05270"/>
    </source>
</evidence>